<dbReference type="SUPFAM" id="SSF54928">
    <property type="entry name" value="RNA-binding domain, RBD"/>
    <property type="match status" value="3"/>
</dbReference>
<dbReference type="PANTHER" id="PTHR39400:SF1">
    <property type="entry name" value="PIG-P DOMAIN-CONTAINING PROTEIN"/>
    <property type="match status" value="1"/>
</dbReference>
<feature type="transmembrane region" description="Helical" evidence="3">
    <location>
        <begin position="853"/>
        <end position="877"/>
    </location>
</feature>
<keyword evidence="3" id="KW-0812">Transmembrane</keyword>
<feature type="compositionally biased region" description="Basic and acidic residues" evidence="2">
    <location>
        <begin position="511"/>
        <end position="520"/>
    </location>
</feature>
<evidence type="ECO:0000313" key="5">
    <source>
        <dbReference type="EMBL" id="OJJ63620.1"/>
    </source>
</evidence>
<evidence type="ECO:0000259" key="4">
    <source>
        <dbReference type="PROSITE" id="PS50102"/>
    </source>
</evidence>
<feature type="domain" description="RRM" evidence="4">
    <location>
        <begin position="308"/>
        <end position="380"/>
    </location>
</feature>
<proteinExistence type="predicted"/>
<name>A0A1L9TW10_9EURO</name>
<gene>
    <name evidence="5" type="ORF">ASPSYDRAFT_140383</name>
</gene>
<dbReference type="OrthoDB" id="8093034at2759"/>
<keyword evidence="3" id="KW-0472">Membrane</keyword>
<dbReference type="CDD" id="cd12614">
    <property type="entry name" value="RRM1_PUB1"/>
    <property type="match status" value="1"/>
</dbReference>
<feature type="compositionally biased region" description="Polar residues" evidence="2">
    <location>
        <begin position="52"/>
        <end position="74"/>
    </location>
</feature>
<dbReference type="InterPro" id="IPR000504">
    <property type="entry name" value="RRM_dom"/>
</dbReference>
<organism evidence="5 6">
    <name type="scientific">Aspergillus sydowii CBS 593.65</name>
    <dbReference type="NCBI Taxonomy" id="1036612"/>
    <lineage>
        <taxon>Eukaryota</taxon>
        <taxon>Fungi</taxon>
        <taxon>Dikarya</taxon>
        <taxon>Ascomycota</taxon>
        <taxon>Pezizomycotina</taxon>
        <taxon>Eurotiomycetes</taxon>
        <taxon>Eurotiomycetidae</taxon>
        <taxon>Eurotiales</taxon>
        <taxon>Aspergillaceae</taxon>
        <taxon>Aspergillus</taxon>
        <taxon>Aspergillus subgen. Nidulantes</taxon>
    </lineage>
</organism>
<dbReference type="PANTHER" id="PTHR39400">
    <property type="entry name" value="YALI0E29227P"/>
    <property type="match status" value="1"/>
</dbReference>
<keyword evidence="3" id="KW-1133">Transmembrane helix</keyword>
<dbReference type="CDD" id="cd12619">
    <property type="entry name" value="RRM2_PUB1"/>
    <property type="match status" value="1"/>
</dbReference>
<dbReference type="InterPro" id="IPR029164">
    <property type="entry name" value="PIG-Y"/>
</dbReference>
<dbReference type="Gene3D" id="3.30.70.330">
    <property type="match status" value="3"/>
</dbReference>
<protein>
    <recommendedName>
        <fullName evidence="4">RRM domain-containing protein</fullName>
    </recommendedName>
</protein>
<keyword evidence="1" id="KW-0694">RNA-binding</keyword>
<dbReference type="FunFam" id="3.30.70.330:FF:000117">
    <property type="entry name" value="Nuclear and cytoplasmic polyadenylated RNA-binding protein"/>
    <property type="match status" value="1"/>
</dbReference>
<dbReference type="SMART" id="SM00361">
    <property type="entry name" value="RRM_1"/>
    <property type="match status" value="3"/>
</dbReference>
<dbReference type="InterPro" id="IPR035979">
    <property type="entry name" value="RBD_domain_sf"/>
</dbReference>
<dbReference type="CDD" id="cd12622">
    <property type="entry name" value="RRM3_PUB1"/>
    <property type="match status" value="1"/>
</dbReference>
<feature type="domain" description="RRM" evidence="4">
    <location>
        <begin position="89"/>
        <end position="169"/>
    </location>
</feature>
<feature type="compositionally biased region" description="Low complexity" evidence="2">
    <location>
        <begin position="627"/>
        <end position="636"/>
    </location>
</feature>
<evidence type="ECO:0000256" key="1">
    <source>
        <dbReference type="PROSITE-ProRule" id="PRU00176"/>
    </source>
</evidence>
<dbReference type="Pfam" id="PF00076">
    <property type="entry name" value="RRM_1"/>
    <property type="match status" value="3"/>
</dbReference>
<dbReference type="SMART" id="SM00360">
    <property type="entry name" value="RRM"/>
    <property type="match status" value="3"/>
</dbReference>
<evidence type="ECO:0000256" key="2">
    <source>
        <dbReference type="SAM" id="MobiDB-lite"/>
    </source>
</evidence>
<dbReference type="FunFam" id="3.30.70.330:FF:000134">
    <property type="entry name" value="Nuclear and cytoplasmic polyadenylated rna-binding pub1"/>
    <property type="match status" value="1"/>
</dbReference>
<dbReference type="InterPro" id="IPR003954">
    <property type="entry name" value="RRM_euk-type"/>
</dbReference>
<dbReference type="STRING" id="1036612.A0A1L9TW10"/>
<accession>A0A1L9TW10</accession>
<dbReference type="InterPro" id="IPR012677">
    <property type="entry name" value="Nucleotide-bd_a/b_plait_sf"/>
</dbReference>
<feature type="compositionally biased region" description="Pro residues" evidence="2">
    <location>
        <begin position="39"/>
        <end position="49"/>
    </location>
</feature>
<keyword evidence="6" id="KW-1185">Reference proteome</keyword>
<evidence type="ECO:0000256" key="3">
    <source>
        <dbReference type="SAM" id="Phobius"/>
    </source>
</evidence>
<evidence type="ECO:0000313" key="6">
    <source>
        <dbReference type="Proteomes" id="UP000184356"/>
    </source>
</evidence>
<feature type="transmembrane region" description="Helical" evidence="3">
    <location>
        <begin position="805"/>
        <end position="833"/>
    </location>
</feature>
<reference evidence="6" key="1">
    <citation type="journal article" date="2017" name="Genome Biol.">
        <title>Comparative genomics reveals high biological diversity and specific adaptations in the industrially and medically important fungal genus Aspergillus.</title>
        <authorList>
            <person name="de Vries R.P."/>
            <person name="Riley R."/>
            <person name="Wiebenga A."/>
            <person name="Aguilar-Osorio G."/>
            <person name="Amillis S."/>
            <person name="Uchima C.A."/>
            <person name="Anderluh G."/>
            <person name="Asadollahi M."/>
            <person name="Askin M."/>
            <person name="Barry K."/>
            <person name="Battaglia E."/>
            <person name="Bayram O."/>
            <person name="Benocci T."/>
            <person name="Braus-Stromeyer S.A."/>
            <person name="Caldana C."/>
            <person name="Canovas D."/>
            <person name="Cerqueira G.C."/>
            <person name="Chen F."/>
            <person name="Chen W."/>
            <person name="Choi C."/>
            <person name="Clum A."/>
            <person name="Dos Santos R.A."/>
            <person name="Damasio A.R."/>
            <person name="Diallinas G."/>
            <person name="Emri T."/>
            <person name="Fekete E."/>
            <person name="Flipphi M."/>
            <person name="Freyberg S."/>
            <person name="Gallo A."/>
            <person name="Gournas C."/>
            <person name="Habgood R."/>
            <person name="Hainaut M."/>
            <person name="Harispe M.L."/>
            <person name="Henrissat B."/>
            <person name="Hilden K.S."/>
            <person name="Hope R."/>
            <person name="Hossain A."/>
            <person name="Karabika E."/>
            <person name="Karaffa L."/>
            <person name="Karanyi Z."/>
            <person name="Krasevec N."/>
            <person name="Kuo A."/>
            <person name="Kusch H."/>
            <person name="LaButti K."/>
            <person name="Lagendijk E.L."/>
            <person name="Lapidus A."/>
            <person name="Levasseur A."/>
            <person name="Lindquist E."/>
            <person name="Lipzen A."/>
            <person name="Logrieco A.F."/>
            <person name="MacCabe A."/>
            <person name="Maekelae M.R."/>
            <person name="Malavazi I."/>
            <person name="Melin P."/>
            <person name="Meyer V."/>
            <person name="Mielnichuk N."/>
            <person name="Miskei M."/>
            <person name="Molnar A.P."/>
            <person name="Mule G."/>
            <person name="Ngan C.Y."/>
            <person name="Orejas M."/>
            <person name="Orosz E."/>
            <person name="Ouedraogo J.P."/>
            <person name="Overkamp K.M."/>
            <person name="Park H.-S."/>
            <person name="Perrone G."/>
            <person name="Piumi F."/>
            <person name="Punt P.J."/>
            <person name="Ram A.F."/>
            <person name="Ramon A."/>
            <person name="Rauscher S."/>
            <person name="Record E."/>
            <person name="Riano-Pachon D.M."/>
            <person name="Robert V."/>
            <person name="Roehrig J."/>
            <person name="Ruller R."/>
            <person name="Salamov A."/>
            <person name="Salih N.S."/>
            <person name="Samson R.A."/>
            <person name="Sandor E."/>
            <person name="Sanguinetti M."/>
            <person name="Schuetze T."/>
            <person name="Sepcic K."/>
            <person name="Shelest E."/>
            <person name="Sherlock G."/>
            <person name="Sophianopoulou V."/>
            <person name="Squina F.M."/>
            <person name="Sun H."/>
            <person name="Susca A."/>
            <person name="Todd R.B."/>
            <person name="Tsang A."/>
            <person name="Unkles S.E."/>
            <person name="van de Wiele N."/>
            <person name="van Rossen-Uffink D."/>
            <person name="Oliveira J.V."/>
            <person name="Vesth T.C."/>
            <person name="Visser J."/>
            <person name="Yu J.-H."/>
            <person name="Zhou M."/>
            <person name="Andersen M.R."/>
            <person name="Archer D.B."/>
            <person name="Baker S.E."/>
            <person name="Benoit I."/>
            <person name="Brakhage A.A."/>
            <person name="Braus G.H."/>
            <person name="Fischer R."/>
            <person name="Frisvad J.C."/>
            <person name="Goldman G.H."/>
            <person name="Houbraken J."/>
            <person name="Oakley B."/>
            <person name="Pocsi I."/>
            <person name="Scazzocchio C."/>
            <person name="Seiboth B."/>
            <person name="vanKuyk P.A."/>
            <person name="Wortman J."/>
            <person name="Dyer P.S."/>
            <person name="Grigoriev I.V."/>
        </authorList>
    </citation>
    <scope>NUCLEOTIDE SEQUENCE [LARGE SCALE GENOMIC DNA]</scope>
    <source>
        <strain evidence="6">CBS 593.65</strain>
    </source>
</reference>
<sequence>MADNVSASTPASHQPQASTAGSNQQYDAPQGNGQTNPSHMPPPPRPPVIIPQNTNPIPTAITSPMSGNMVSPTSAGGYVRRAAPEPNKRALYVGGLDPRVTEDILKQIFETTGHVISVKIIPDKNQFNNKGANYGFVEFDDPGAAERAMQTLNGRRIHQSEIRVNWAYQSNTTNKEDTSNHFHIFVGDLSNEVNDEVLLQAFSAFGSVSEARVMWDMKTGRSRGYGFVAFRDRGDADKALSSMDGEWLGSRAIRCNWANQKGQPSISQQQAMAAMGMTPTTPFGHHHFPTHGIQSYDMVVQQTPQWQTTCYVGNLTPYTTQNDIVPLFQNFGYVVETRMQADRGFAFIKMDSHENAAMAICQLNGYNVNGRPLKCSWGKDRPPTGQFDNFAGQQGNSPFNSSPGPFFPQYGGPGGPMTPQGPAGAGRGWEQPQMAQQGFGQVPGNAGYGRGQATPNAGWNQPNNANFGNGFGVLANIKCGWTHRNRLKATRSMEDAINTKAAAPSLDNEDHDQLPGRPRTESTSSGHKRSSSGSLLSRLSFLRMMQANQNPSDRARSNLEADDDRDDLGSGLRGGRAAMSTALQHRRTRRRKGSLRKTALLGTRFDYRDKKGSRPPVDVARGDVADQHQAQQQQQQLVPPPIPTRSRIRSFGDPVSPSDGFITSQTPGREGLGESNTPSTWTLMDAPQRGRKASTSVPPHLQPIQSKENDLAEDVTTDDEDIVSFPLRKGSGAAAFHSSSNTSSNSGAAGLRLPTPASSSDSYYALQADSGYGAAHRAKSPLATHAVDITGSQETMGWDYSETEWWGWIILIVTWLVFVVGMGSCFGVWSWAWDVGETPYAPPELEDDPTLPIVGYYPALIILTAVMSWVWVIIAWVGMKYFKHANITGDDT</sequence>
<dbReference type="PROSITE" id="PS50102">
    <property type="entry name" value="RRM"/>
    <property type="match status" value="3"/>
</dbReference>
<dbReference type="Pfam" id="PF15159">
    <property type="entry name" value="PIG-Y"/>
    <property type="match status" value="1"/>
</dbReference>
<dbReference type="Proteomes" id="UP000184356">
    <property type="component" value="Unassembled WGS sequence"/>
</dbReference>
<feature type="domain" description="RRM" evidence="4">
    <location>
        <begin position="182"/>
        <end position="260"/>
    </location>
</feature>
<dbReference type="RefSeq" id="XP_040707426.1">
    <property type="nucleotide sequence ID" value="XM_040841046.1"/>
</dbReference>
<feature type="compositionally biased region" description="Polar residues" evidence="2">
    <location>
        <begin position="1"/>
        <end position="38"/>
    </location>
</feature>
<feature type="region of interest" description="Disordered" evidence="2">
    <location>
        <begin position="1"/>
        <end position="82"/>
    </location>
</feature>
<feature type="region of interest" description="Disordered" evidence="2">
    <location>
        <begin position="549"/>
        <end position="594"/>
    </location>
</feature>
<feature type="compositionally biased region" description="Basic residues" evidence="2">
    <location>
        <begin position="584"/>
        <end position="594"/>
    </location>
</feature>
<feature type="region of interest" description="Disordered" evidence="2">
    <location>
        <begin position="607"/>
        <end position="684"/>
    </location>
</feature>
<dbReference type="GeneID" id="63757119"/>
<dbReference type="AlphaFoldDB" id="A0A1L9TW10"/>
<feature type="region of interest" description="Disordered" evidence="2">
    <location>
        <begin position="500"/>
        <end position="534"/>
    </location>
</feature>
<dbReference type="EMBL" id="KV878582">
    <property type="protein sequence ID" value="OJJ63620.1"/>
    <property type="molecule type" value="Genomic_DNA"/>
</dbReference>
<dbReference type="GO" id="GO:0003723">
    <property type="term" value="F:RNA binding"/>
    <property type="evidence" value="ECO:0007669"/>
    <property type="project" value="UniProtKB-UniRule"/>
</dbReference>
<dbReference type="VEuPathDB" id="FungiDB:ASPSYDRAFT_140383"/>
<dbReference type="FunFam" id="3.30.70.330:FF:000224">
    <property type="entry name" value="Nuclear and cytoplasmic polyadenylated RNA-binding protein"/>
    <property type="match status" value="1"/>
</dbReference>